<organism evidence="7 8">
    <name type="scientific">Sphingomonas oligophenolica</name>
    <dbReference type="NCBI Taxonomy" id="301154"/>
    <lineage>
        <taxon>Bacteria</taxon>
        <taxon>Pseudomonadati</taxon>
        <taxon>Pseudomonadota</taxon>
        <taxon>Alphaproteobacteria</taxon>
        <taxon>Sphingomonadales</taxon>
        <taxon>Sphingomonadaceae</taxon>
        <taxon>Sphingomonas</taxon>
    </lineage>
</organism>
<evidence type="ECO:0000256" key="1">
    <source>
        <dbReference type="ARBA" id="ARBA00022617"/>
    </source>
</evidence>
<dbReference type="Gene3D" id="1.10.760.10">
    <property type="entry name" value="Cytochrome c-like domain"/>
    <property type="match status" value="1"/>
</dbReference>
<keyword evidence="1 4" id="KW-0349">Heme</keyword>
<dbReference type="Proteomes" id="UP001419910">
    <property type="component" value="Unassembled WGS sequence"/>
</dbReference>
<feature type="signal peptide" evidence="5">
    <location>
        <begin position="1"/>
        <end position="16"/>
    </location>
</feature>
<dbReference type="EMBL" id="JBDIME010000010">
    <property type="protein sequence ID" value="MEN2790557.1"/>
    <property type="molecule type" value="Genomic_DNA"/>
</dbReference>
<gene>
    <name evidence="7" type="ORF">ABC974_13035</name>
</gene>
<protein>
    <submittedName>
        <fullName evidence="7">Cytochrome c</fullName>
    </submittedName>
</protein>
<evidence type="ECO:0000259" key="6">
    <source>
        <dbReference type="PROSITE" id="PS51007"/>
    </source>
</evidence>
<evidence type="ECO:0000256" key="2">
    <source>
        <dbReference type="ARBA" id="ARBA00022723"/>
    </source>
</evidence>
<dbReference type="InterPro" id="IPR036909">
    <property type="entry name" value="Cyt_c-like_dom_sf"/>
</dbReference>
<feature type="chain" id="PRO_5047300236" evidence="5">
    <location>
        <begin position="17"/>
        <end position="147"/>
    </location>
</feature>
<evidence type="ECO:0000256" key="4">
    <source>
        <dbReference type="PROSITE-ProRule" id="PRU00433"/>
    </source>
</evidence>
<dbReference type="SUPFAM" id="SSF46626">
    <property type="entry name" value="Cytochrome c"/>
    <property type="match status" value="1"/>
</dbReference>
<comment type="caution">
    <text evidence="7">The sequence shown here is derived from an EMBL/GenBank/DDBJ whole genome shotgun (WGS) entry which is preliminary data.</text>
</comment>
<accession>A0ABU9Y445</accession>
<dbReference type="InterPro" id="IPR051459">
    <property type="entry name" value="Cytochrome_c-type_DH"/>
</dbReference>
<dbReference type="Pfam" id="PF13442">
    <property type="entry name" value="Cytochrome_CBB3"/>
    <property type="match status" value="1"/>
</dbReference>
<name>A0ABU9Y445_9SPHN</name>
<dbReference type="InterPro" id="IPR009056">
    <property type="entry name" value="Cyt_c-like_dom"/>
</dbReference>
<evidence type="ECO:0000313" key="7">
    <source>
        <dbReference type="EMBL" id="MEN2790557.1"/>
    </source>
</evidence>
<evidence type="ECO:0000313" key="8">
    <source>
        <dbReference type="Proteomes" id="UP001419910"/>
    </source>
</evidence>
<keyword evidence="8" id="KW-1185">Reference proteome</keyword>
<proteinExistence type="predicted"/>
<evidence type="ECO:0000256" key="5">
    <source>
        <dbReference type="SAM" id="SignalP"/>
    </source>
</evidence>
<dbReference type="PANTHER" id="PTHR35008:SF9">
    <property type="entry name" value="CYTOCHROME C DOMAIN-CONTAINING PROTEIN"/>
    <property type="match status" value="1"/>
</dbReference>
<dbReference type="RefSeq" id="WP_343888304.1">
    <property type="nucleotide sequence ID" value="NZ_BAAAEH010000008.1"/>
</dbReference>
<keyword evidence="3 4" id="KW-0408">Iron</keyword>
<feature type="domain" description="Cytochrome c" evidence="6">
    <location>
        <begin position="13"/>
        <end position="106"/>
    </location>
</feature>
<sequence length="147" mass="14972">MAIAMLAAAMPVPALATGQQTFAAQCSMCHQPNGAGLPGSFPRLAGRVPVIAGSTGGRRYLAMVLLYGLYGPITVDGKRISGLMPSMASLSDQAIADVLNHAMALEKAARKIAPFTAAEIAAVRGAGKTGTDVAAERARLAGLKLIP</sequence>
<keyword evidence="5" id="KW-0732">Signal</keyword>
<dbReference type="PROSITE" id="PS51007">
    <property type="entry name" value="CYTC"/>
    <property type="match status" value="1"/>
</dbReference>
<reference evidence="7 8" key="1">
    <citation type="submission" date="2024-05" db="EMBL/GenBank/DDBJ databases">
        <authorList>
            <person name="Liu Q."/>
            <person name="Xin Y.-H."/>
        </authorList>
    </citation>
    <scope>NUCLEOTIDE SEQUENCE [LARGE SCALE GENOMIC DNA]</scope>
    <source>
        <strain evidence="7 8">CGMCC 1.10181</strain>
    </source>
</reference>
<evidence type="ECO:0000256" key="3">
    <source>
        <dbReference type="ARBA" id="ARBA00023004"/>
    </source>
</evidence>
<keyword evidence="2 4" id="KW-0479">Metal-binding</keyword>
<dbReference type="PANTHER" id="PTHR35008">
    <property type="entry name" value="BLL4482 PROTEIN-RELATED"/>
    <property type="match status" value="1"/>
</dbReference>